<proteinExistence type="predicted"/>
<keyword evidence="2" id="KW-1185">Reference proteome</keyword>
<dbReference type="EMBL" id="JANLCJ010000008">
    <property type="protein sequence ID" value="MCS5735759.1"/>
    <property type="molecule type" value="Genomic_DNA"/>
</dbReference>
<comment type="caution">
    <text evidence="1">The sequence shown here is derived from an EMBL/GenBank/DDBJ whole genome shotgun (WGS) entry which is preliminary data.</text>
</comment>
<gene>
    <name evidence="1" type="ORF">N1032_18620</name>
</gene>
<dbReference type="Proteomes" id="UP001165586">
    <property type="component" value="Unassembled WGS sequence"/>
</dbReference>
<sequence>MEQDDPDAGPWVSRLRPTIFEARKDFAALHGYLHVVTREIDRSFDAVVDQVDLDPENHDMGDVYWEAEKMFGANPLDISAHTGLMLVSRAVALSEIIFASIPSMLFVDADPFVYNGDHSWSRKMAGLFYKTCLNRPVNIADGAMKPITQLRDLYAHGYGRPRRKEEAEKLAAALHPHLGAAEPTPEERALGFADRPYVFGLYAQYDPGTGLSEEHFLPLVAELSPVATRRLILLVQERVEAALLAASWGIRDPLTEENSKFLREWAKEEVVRQEAAEAKQAQQVARAQVVEARVLARAEKYRQARAAGFARRDEMRDSRSRGIAP</sequence>
<evidence type="ECO:0000313" key="1">
    <source>
        <dbReference type="EMBL" id="MCS5735759.1"/>
    </source>
</evidence>
<dbReference type="RefSeq" id="WP_259540813.1">
    <property type="nucleotide sequence ID" value="NZ_JANLCJ010000008.1"/>
</dbReference>
<protein>
    <submittedName>
        <fullName evidence="1">Uncharacterized protein</fullName>
    </submittedName>
</protein>
<reference evidence="1" key="1">
    <citation type="submission" date="2022-08" db="EMBL/GenBank/DDBJ databases">
        <authorList>
            <person name="Deng Y."/>
            <person name="Han X.-F."/>
            <person name="Zhang Y.-Q."/>
        </authorList>
    </citation>
    <scope>NUCLEOTIDE SEQUENCE</scope>
    <source>
        <strain evidence="1">CPCC 203386</strain>
    </source>
</reference>
<accession>A0ABT2H775</accession>
<organism evidence="1 2">
    <name type="scientific">Herbiconiux daphne</name>
    <dbReference type="NCBI Taxonomy" id="2970914"/>
    <lineage>
        <taxon>Bacteria</taxon>
        <taxon>Bacillati</taxon>
        <taxon>Actinomycetota</taxon>
        <taxon>Actinomycetes</taxon>
        <taxon>Micrococcales</taxon>
        <taxon>Microbacteriaceae</taxon>
        <taxon>Herbiconiux</taxon>
    </lineage>
</organism>
<name>A0ABT2H775_9MICO</name>
<evidence type="ECO:0000313" key="2">
    <source>
        <dbReference type="Proteomes" id="UP001165586"/>
    </source>
</evidence>